<dbReference type="RefSeq" id="WP_133756668.1">
    <property type="nucleotide sequence ID" value="NZ_SOBW01000007.1"/>
</dbReference>
<reference evidence="2 3" key="1">
    <citation type="submission" date="2019-03" db="EMBL/GenBank/DDBJ databases">
        <title>Genomic Encyclopedia of Archaeal and Bacterial Type Strains, Phase II (KMG-II): from individual species to whole genera.</title>
        <authorList>
            <person name="Goeker M."/>
        </authorList>
    </citation>
    <scope>NUCLEOTIDE SEQUENCE [LARGE SCALE GENOMIC DNA]</scope>
    <source>
        <strain evidence="2 3">DSM 28135</strain>
    </source>
</reference>
<organism evidence="2 3">
    <name type="scientific">Gelidibacter sediminis</name>
    <dbReference type="NCBI Taxonomy" id="1608710"/>
    <lineage>
        <taxon>Bacteria</taxon>
        <taxon>Pseudomonadati</taxon>
        <taxon>Bacteroidota</taxon>
        <taxon>Flavobacteriia</taxon>
        <taxon>Flavobacteriales</taxon>
        <taxon>Flavobacteriaceae</taxon>
        <taxon>Gelidibacter</taxon>
    </lineage>
</organism>
<dbReference type="EMBL" id="SOBW01000007">
    <property type="protein sequence ID" value="TDU43185.1"/>
    <property type="molecule type" value="Genomic_DNA"/>
</dbReference>
<accession>A0A4R7Q6H6</accession>
<evidence type="ECO:0000313" key="3">
    <source>
        <dbReference type="Proteomes" id="UP000294689"/>
    </source>
</evidence>
<gene>
    <name evidence="2" type="ORF">BXY82_0592</name>
</gene>
<sequence length="293" mass="32908">MIVIPRFFNYKLIIGSLVVTVVALTIVGFTTYESEKAQQQFLKQEKKLIESELSQMLVKYDEISEDSDVLSQQLLVAKKNTTSALAKLRLLKSDFSVLTRFKSELSDIKMRNDFLFKTIDSLASENKSLKKDKLIALHALEEQQKTNNALTKINASLNKQIESGAIITANSFYAKAYKSDSHSSETTKAAQSNRIDVCFTLAENALAKQGNKEIYIQVLNPLNNVIADKGAIQFGESLLLYSNKQLIHYNNKVLDVCTSIVAEKNDKPFAKGTYYVSVFLKDRKLGETQLVLN</sequence>
<feature type="transmembrane region" description="Helical" evidence="1">
    <location>
        <begin position="12"/>
        <end position="32"/>
    </location>
</feature>
<evidence type="ECO:0000256" key="1">
    <source>
        <dbReference type="SAM" id="Phobius"/>
    </source>
</evidence>
<dbReference type="OrthoDB" id="1115172at2"/>
<keyword evidence="1" id="KW-0812">Transmembrane</keyword>
<dbReference type="Proteomes" id="UP000294689">
    <property type="component" value="Unassembled WGS sequence"/>
</dbReference>
<keyword evidence="1" id="KW-0472">Membrane</keyword>
<evidence type="ECO:0008006" key="4">
    <source>
        <dbReference type="Google" id="ProtNLM"/>
    </source>
</evidence>
<protein>
    <recommendedName>
        <fullName evidence="4">Chromosome partitioning protein ParA</fullName>
    </recommendedName>
</protein>
<keyword evidence="3" id="KW-1185">Reference proteome</keyword>
<name>A0A4R7Q6H6_9FLAO</name>
<keyword evidence="1" id="KW-1133">Transmembrane helix</keyword>
<comment type="caution">
    <text evidence="2">The sequence shown here is derived from an EMBL/GenBank/DDBJ whole genome shotgun (WGS) entry which is preliminary data.</text>
</comment>
<proteinExistence type="predicted"/>
<dbReference type="AlphaFoldDB" id="A0A4R7Q6H6"/>
<evidence type="ECO:0000313" key="2">
    <source>
        <dbReference type="EMBL" id="TDU43185.1"/>
    </source>
</evidence>